<comment type="caution">
    <text evidence="1">The sequence shown here is derived from an EMBL/GenBank/DDBJ whole genome shotgun (WGS) entry which is preliminary data.</text>
</comment>
<dbReference type="EMBL" id="JASCZI010151080">
    <property type="protein sequence ID" value="MED6168911.1"/>
    <property type="molecule type" value="Genomic_DNA"/>
</dbReference>
<reference evidence="1 2" key="1">
    <citation type="journal article" date="2023" name="Plants (Basel)">
        <title>Bridging the Gap: Combining Genomics and Transcriptomics Approaches to Understand Stylosanthes scabra, an Orphan Legume from the Brazilian Caatinga.</title>
        <authorList>
            <person name="Ferreira-Neto J.R.C."/>
            <person name="da Silva M.D."/>
            <person name="Binneck E."/>
            <person name="de Melo N.F."/>
            <person name="da Silva R.H."/>
            <person name="de Melo A.L.T.M."/>
            <person name="Pandolfi V."/>
            <person name="Bustamante F.O."/>
            <person name="Brasileiro-Vidal A.C."/>
            <person name="Benko-Iseppon A.M."/>
        </authorList>
    </citation>
    <scope>NUCLEOTIDE SEQUENCE [LARGE SCALE GENOMIC DNA]</scope>
    <source>
        <tissue evidence="1">Leaves</tissue>
    </source>
</reference>
<evidence type="ECO:0000313" key="2">
    <source>
        <dbReference type="Proteomes" id="UP001341840"/>
    </source>
</evidence>
<protein>
    <submittedName>
        <fullName evidence="1">Uncharacterized protein</fullName>
    </submittedName>
</protein>
<organism evidence="1 2">
    <name type="scientific">Stylosanthes scabra</name>
    <dbReference type="NCBI Taxonomy" id="79078"/>
    <lineage>
        <taxon>Eukaryota</taxon>
        <taxon>Viridiplantae</taxon>
        <taxon>Streptophyta</taxon>
        <taxon>Embryophyta</taxon>
        <taxon>Tracheophyta</taxon>
        <taxon>Spermatophyta</taxon>
        <taxon>Magnoliopsida</taxon>
        <taxon>eudicotyledons</taxon>
        <taxon>Gunneridae</taxon>
        <taxon>Pentapetalae</taxon>
        <taxon>rosids</taxon>
        <taxon>fabids</taxon>
        <taxon>Fabales</taxon>
        <taxon>Fabaceae</taxon>
        <taxon>Papilionoideae</taxon>
        <taxon>50 kb inversion clade</taxon>
        <taxon>dalbergioids sensu lato</taxon>
        <taxon>Dalbergieae</taxon>
        <taxon>Pterocarpus clade</taxon>
        <taxon>Stylosanthes</taxon>
    </lineage>
</organism>
<gene>
    <name evidence="1" type="ORF">PIB30_016196</name>
</gene>
<name>A0ABU6V9R2_9FABA</name>
<accession>A0ABU6V9R2</accession>
<dbReference type="Proteomes" id="UP001341840">
    <property type="component" value="Unassembled WGS sequence"/>
</dbReference>
<keyword evidence="2" id="KW-1185">Reference proteome</keyword>
<sequence>MAERSIEEIAVDDRREMYRLDRISHVVHNVDTVPARCIVSVRRQIVMDLHPCIVPYVQRASLFPVARLTDYWFKVDEPLISAFIER</sequence>
<evidence type="ECO:0000313" key="1">
    <source>
        <dbReference type="EMBL" id="MED6168911.1"/>
    </source>
</evidence>
<proteinExistence type="predicted"/>